<dbReference type="EMBL" id="HE965806">
    <property type="protein sequence ID" value="CCJ51972.1"/>
    <property type="molecule type" value="Genomic_DNA"/>
</dbReference>
<dbReference type="RefSeq" id="WP_015063619.1">
    <property type="nucleotide sequence ID" value="NC_019382.1"/>
</dbReference>
<keyword evidence="2" id="KW-1188">Viral release from host cell</keyword>
<evidence type="ECO:0000313" key="5">
    <source>
        <dbReference type="EMBL" id="CCJ53221.1"/>
    </source>
</evidence>
<evidence type="ECO:0000256" key="2">
    <source>
        <dbReference type="ARBA" id="ARBA00022612"/>
    </source>
</evidence>
<protein>
    <submittedName>
        <fullName evidence="4">Bbp21</fullName>
    </submittedName>
</protein>
<name>A0A0H3NY32_BORBO</name>
<accession>A0A0H3NY32</accession>
<dbReference type="KEGG" id="bbh:BN112_1303"/>
<proteinExistence type="predicted"/>
<keyword evidence="3" id="KW-0231">Viral genome packaging</keyword>
<comment type="subcellular location">
    <subcellularLocation>
        <location evidence="1">Virion</location>
    </subcellularLocation>
</comment>
<dbReference type="EMBL" id="HE965806">
    <property type="protein sequence ID" value="CCJ53221.1"/>
    <property type="molecule type" value="Genomic_DNA"/>
</dbReference>
<dbReference type="AlphaFoldDB" id="A0A0H3NY32"/>
<organism evidence="4 6">
    <name type="scientific">Bordetella bronchiseptica 253</name>
    <dbReference type="NCBI Taxonomy" id="568707"/>
    <lineage>
        <taxon>Bacteria</taxon>
        <taxon>Pseudomonadati</taxon>
        <taxon>Pseudomonadota</taxon>
        <taxon>Betaproteobacteria</taxon>
        <taxon>Burkholderiales</taxon>
        <taxon>Alcaligenaceae</taxon>
        <taxon>Bordetella</taxon>
    </lineage>
</organism>
<dbReference type="Pfam" id="PF12236">
    <property type="entry name" value="Head-tail_con"/>
    <property type="match status" value="1"/>
</dbReference>
<reference evidence="4" key="2">
    <citation type="submission" date="2012-07" db="EMBL/GenBank/DDBJ databases">
        <authorList>
            <person name="Aslett M."/>
        </authorList>
    </citation>
    <scope>NUCLEOTIDE SEQUENCE</scope>
    <source>
        <strain evidence="4">253</strain>
    </source>
</reference>
<dbReference type="OrthoDB" id="1666403at2"/>
<evidence type="ECO:0000313" key="4">
    <source>
        <dbReference type="EMBL" id="CCJ51972.1"/>
    </source>
</evidence>
<dbReference type="HOGENOM" id="CLU_035407_0_0_4"/>
<gene>
    <name evidence="4" type="ORF">BN112_0054</name>
    <name evidence="5" type="ORF">BN112_1303</name>
</gene>
<evidence type="ECO:0000256" key="3">
    <source>
        <dbReference type="ARBA" id="ARBA00023219"/>
    </source>
</evidence>
<evidence type="ECO:0000256" key="1">
    <source>
        <dbReference type="ARBA" id="ARBA00004328"/>
    </source>
</evidence>
<dbReference type="InterPro" id="IPR020991">
    <property type="entry name" value="Connector_podovirus"/>
</dbReference>
<dbReference type="Proteomes" id="UP000007564">
    <property type="component" value="Chromosome"/>
</dbReference>
<evidence type="ECO:0000313" key="6">
    <source>
        <dbReference type="Proteomes" id="UP000007564"/>
    </source>
</evidence>
<sequence>MAERTERKLLLSRWGQLKAERESWMSHWKEISDYLLPRSGRFFINDRNRGEKRHNNILDNTGTRAQRVLAAGMMAGMNSPARPWFRLTTWIPELDESAAVKAWLANVTRLMLMVFAKSNTYRALHSMYEELGLFGTGSSIVLPDFKDVIRHHTLSAGEYAIAADNQGRVDTLYREFQITVAQMVREFGKDKCSTTVQNLFDRGALEQWVTVIHAIEPRADRDPNKRDDRNMAWKSVYVESGADETRTLRESGYRSFPALCPRWALAGGDIYGNSPAMEALGDVRQLQHEQLRKAQGIDYKSNPPLQLPVSAKNQDISTMPGGLSYVDVAAPNGGISTAFEVNLDLSHLLADIVDVRERIKASFYADLFLMLANGTNPQMTATEVAERHEEKLLMLGPVLERMHNEILDPLIELTFQRMVEANILPSPPQEMQGVDLNVEFVSMLAQAQRAIATNSVDRFVGNLGVVAKIKPEVLDKFDEDRWADAYADMLGVDPELIVPGNEVALIRKQRAEQQQAAQQVALMNQGADTAAKLGSIDTSKPNAATDIMRQFSGYT</sequence>
<dbReference type="KEGG" id="bbh:BN112_0054"/>
<reference evidence="4 6" key="1">
    <citation type="journal article" date="2012" name="BMC Genomics">
        <title>Comparative genomics of the classical Bordetella subspecies: the evolution and exchange of virulence-associated diversity amongst closely related pathogens.</title>
        <authorList>
            <person name="Park J."/>
            <person name="Zhang Y."/>
            <person name="Buboltz A.M."/>
            <person name="Zhang X."/>
            <person name="Schuster S.C."/>
            <person name="Ahuja U."/>
            <person name="Liu M."/>
            <person name="Miller J.F."/>
            <person name="Sebaihia M."/>
            <person name="Bentley S.D."/>
            <person name="Parkhill J."/>
            <person name="Harvill E.T."/>
        </authorList>
    </citation>
    <scope>NUCLEOTIDE SEQUENCE [LARGE SCALE GENOMIC DNA]</scope>
    <source>
        <strain evidence="4 6">253</strain>
    </source>
</reference>